<evidence type="ECO:0000256" key="10">
    <source>
        <dbReference type="PIRSR" id="PIRSR605002-1"/>
    </source>
</evidence>
<accession>A0A7S4PCV0</accession>
<evidence type="ECO:0000256" key="8">
    <source>
        <dbReference type="ARBA" id="ARBA00022842"/>
    </source>
</evidence>
<comment type="function">
    <text evidence="13">Involved in the synthesis of the GDP-mannose and dolichol-phosphate-mannose required for a number of critical mannosyl transfer reactions.</text>
</comment>
<evidence type="ECO:0000256" key="9">
    <source>
        <dbReference type="ARBA" id="ARBA00023235"/>
    </source>
</evidence>
<feature type="binding site" evidence="12">
    <location>
        <position position="56"/>
    </location>
    <ligand>
        <name>Mg(2+)</name>
        <dbReference type="ChEBI" id="CHEBI:18420"/>
        <label>1</label>
    </ligand>
</feature>
<feature type="binding site" evidence="11">
    <location>
        <position position="225"/>
    </location>
    <ligand>
        <name>alpha-D-mannose 1-phosphate</name>
        <dbReference type="ChEBI" id="CHEBI:58409"/>
    </ligand>
</feature>
<feature type="binding site" evidence="11">
    <location>
        <position position="223"/>
    </location>
    <ligand>
        <name>alpha-D-mannose 1-phosphate</name>
        <dbReference type="ChEBI" id="CHEBI:58409"/>
    </ligand>
</feature>
<dbReference type="GO" id="GO:0006487">
    <property type="term" value="P:protein N-linked glycosylation"/>
    <property type="evidence" value="ECO:0007669"/>
    <property type="project" value="TreeGrafter"/>
</dbReference>
<comment type="pathway">
    <text evidence="2 13">Nucleotide-sugar biosynthesis; GDP-alpha-D-mannose biosynthesis; alpha-D-mannose 1-phosphate from D-fructose 6-phosphate: step 2/2.</text>
</comment>
<dbReference type="SUPFAM" id="SSF56784">
    <property type="entry name" value="HAD-like"/>
    <property type="match status" value="1"/>
</dbReference>
<evidence type="ECO:0000256" key="1">
    <source>
        <dbReference type="ARBA" id="ARBA00004496"/>
    </source>
</evidence>
<dbReference type="GO" id="GO:0004615">
    <property type="term" value="F:phosphomannomutase activity"/>
    <property type="evidence" value="ECO:0007669"/>
    <property type="project" value="UniProtKB-EC"/>
</dbReference>
<feature type="binding site" evidence="11">
    <location>
        <position position="65"/>
    </location>
    <ligand>
        <name>alpha-D-mannose 1-phosphate</name>
        <dbReference type="ChEBI" id="CHEBI:58409"/>
    </ligand>
</feature>
<feature type="binding site" evidence="12">
    <location>
        <position position="58"/>
    </location>
    <ligand>
        <name>Mg(2+)</name>
        <dbReference type="ChEBI" id="CHEBI:18420"/>
        <label>1</label>
    </ligand>
</feature>
<comment type="cofactor">
    <cofactor evidence="12">
        <name>Mg(2+)</name>
        <dbReference type="ChEBI" id="CHEBI:18420"/>
    </cofactor>
</comment>
<name>A0A7S4PCV0_9EUKA</name>
<feature type="binding site" evidence="12">
    <location>
        <position position="265"/>
    </location>
    <ligand>
        <name>Mg(2+)</name>
        <dbReference type="ChEBI" id="CHEBI:18420"/>
        <label>1</label>
    </ligand>
</feature>
<dbReference type="InterPro" id="IPR023214">
    <property type="entry name" value="HAD_sf"/>
</dbReference>
<evidence type="ECO:0000256" key="3">
    <source>
        <dbReference type="ARBA" id="ARBA00009736"/>
    </source>
</evidence>
<comment type="similarity">
    <text evidence="3 13">Belongs to the eukaryotic PMM family.</text>
</comment>
<dbReference type="EMBL" id="HBKR01033720">
    <property type="protein sequence ID" value="CAE2330960.1"/>
    <property type="molecule type" value="Transcribed_RNA"/>
</dbReference>
<evidence type="ECO:0000256" key="12">
    <source>
        <dbReference type="PIRSR" id="PIRSR605002-3"/>
    </source>
</evidence>
<evidence type="ECO:0000256" key="6">
    <source>
        <dbReference type="ARBA" id="ARBA00022490"/>
    </source>
</evidence>
<dbReference type="EC" id="5.4.2.8" evidence="5 13"/>
<dbReference type="InterPro" id="IPR005002">
    <property type="entry name" value="PMM"/>
</dbReference>
<feature type="binding site" evidence="11">
    <location>
        <position position="178"/>
    </location>
    <ligand>
        <name>alpha-D-mannose 1-phosphate</name>
        <dbReference type="ChEBI" id="CHEBI:58409"/>
    </ligand>
</feature>
<dbReference type="GO" id="GO:0006013">
    <property type="term" value="P:mannose metabolic process"/>
    <property type="evidence" value="ECO:0007669"/>
    <property type="project" value="TreeGrafter"/>
</dbReference>
<dbReference type="NCBIfam" id="TIGR01484">
    <property type="entry name" value="HAD-SF-IIB"/>
    <property type="match status" value="1"/>
</dbReference>
<dbReference type="InterPro" id="IPR036412">
    <property type="entry name" value="HAD-like_sf"/>
</dbReference>
<dbReference type="SFLD" id="SFLDG01140">
    <property type="entry name" value="C2.B:_Phosphomannomutase_and_P"/>
    <property type="match status" value="1"/>
</dbReference>
<dbReference type="GO" id="GO:0005829">
    <property type="term" value="C:cytosol"/>
    <property type="evidence" value="ECO:0007669"/>
    <property type="project" value="TreeGrafter"/>
</dbReference>
<dbReference type="Pfam" id="PF03332">
    <property type="entry name" value="PMM"/>
    <property type="match status" value="1"/>
</dbReference>
<dbReference type="PANTHER" id="PTHR10466:SF0">
    <property type="entry name" value="PHOSPHOMANNOMUTASE"/>
    <property type="match status" value="1"/>
</dbReference>
<keyword evidence="9 13" id="KW-0413">Isomerase</keyword>
<evidence type="ECO:0000256" key="2">
    <source>
        <dbReference type="ARBA" id="ARBA00004699"/>
    </source>
</evidence>
<dbReference type="UniPathway" id="UPA00126">
    <property type="reaction ID" value="UER00424"/>
</dbReference>
<dbReference type="AlphaFoldDB" id="A0A7S4PCV0"/>
<reference evidence="14" key="1">
    <citation type="submission" date="2021-01" db="EMBL/GenBank/DDBJ databases">
        <authorList>
            <person name="Corre E."/>
            <person name="Pelletier E."/>
            <person name="Niang G."/>
            <person name="Scheremetjew M."/>
            <person name="Finn R."/>
            <person name="Kale V."/>
            <person name="Holt S."/>
            <person name="Cochrane G."/>
            <person name="Meng A."/>
            <person name="Brown T."/>
            <person name="Cohen L."/>
        </authorList>
    </citation>
    <scope>NUCLEOTIDE SEQUENCE</scope>
    <source>
        <strain evidence="14">SoJaBio B1-5/56/2</strain>
    </source>
</reference>
<keyword evidence="6 13" id="KW-0963">Cytoplasm</keyword>
<dbReference type="GO" id="GO:0009298">
    <property type="term" value="P:GDP-mannose biosynthetic process"/>
    <property type="evidence" value="ECO:0007669"/>
    <property type="project" value="UniProtKB-UniPathway"/>
</dbReference>
<feature type="binding site" evidence="12">
    <location>
        <position position="253"/>
    </location>
    <ligand>
        <name>Mg(2+)</name>
        <dbReference type="ChEBI" id="CHEBI:18420"/>
        <label>1</label>
    </ligand>
</feature>
<dbReference type="Gene3D" id="3.30.1240.20">
    <property type="match status" value="1"/>
</dbReference>
<evidence type="ECO:0000256" key="11">
    <source>
        <dbReference type="PIRSR" id="PIRSR605002-2"/>
    </source>
</evidence>
<dbReference type="GO" id="GO:0046872">
    <property type="term" value="F:metal ion binding"/>
    <property type="evidence" value="ECO:0007669"/>
    <property type="project" value="UniProtKB-KW"/>
</dbReference>
<dbReference type="PANTHER" id="PTHR10466">
    <property type="entry name" value="PHOSPHOMANNOMUTASE"/>
    <property type="match status" value="1"/>
</dbReference>
<feature type="binding site" evidence="12">
    <location>
        <position position="270"/>
    </location>
    <ligand>
        <name>Mg(2+)</name>
        <dbReference type="ChEBI" id="CHEBI:18420"/>
        <label>1</label>
    </ligand>
</feature>
<feature type="active site" description="Nucleophile" evidence="10">
    <location>
        <position position="56"/>
    </location>
</feature>
<dbReference type="SFLD" id="SFLDG01143">
    <property type="entry name" value="C2.B.3:_Phosphomannomutase_Lik"/>
    <property type="match status" value="1"/>
</dbReference>
<dbReference type="CDD" id="cd02585">
    <property type="entry name" value="HAD_PMM"/>
    <property type="match status" value="1"/>
</dbReference>
<feature type="binding site" evidence="11">
    <location>
        <position position="167"/>
    </location>
    <ligand>
        <name>alpha-D-mannose 1-phosphate</name>
        <dbReference type="ChEBI" id="CHEBI:58409"/>
    </ligand>
</feature>
<keyword evidence="8 12" id="KW-0460">Magnesium</keyword>
<comment type="subcellular location">
    <subcellularLocation>
        <location evidence="1 13">Cytoplasm</location>
    </subcellularLocation>
</comment>
<dbReference type="InterPro" id="IPR006379">
    <property type="entry name" value="HAD-SF_hydro_IIB"/>
</dbReference>
<gene>
    <name evidence="14" type="ORF">NAES01612_LOCUS22127</name>
</gene>
<dbReference type="FunFam" id="3.30.1240.20:FF:000001">
    <property type="entry name" value="Phosphomannomutase"/>
    <property type="match status" value="1"/>
</dbReference>
<dbReference type="Gene3D" id="3.40.50.1000">
    <property type="entry name" value="HAD superfamily/HAD-like"/>
    <property type="match status" value="1"/>
</dbReference>
<evidence type="ECO:0000256" key="5">
    <source>
        <dbReference type="ARBA" id="ARBA00012730"/>
    </source>
</evidence>
<evidence type="ECO:0000256" key="7">
    <source>
        <dbReference type="ARBA" id="ARBA00022723"/>
    </source>
</evidence>
<dbReference type="SFLD" id="SFLDF00445">
    <property type="entry name" value="alpha-phosphomannomutase"/>
    <property type="match status" value="1"/>
</dbReference>
<feature type="binding site" evidence="11">
    <location>
        <position position="185"/>
    </location>
    <ligand>
        <name>alpha-D-mannose 1-phosphate</name>
        <dbReference type="ChEBI" id="CHEBI:58409"/>
    </ligand>
</feature>
<evidence type="ECO:0000313" key="14">
    <source>
        <dbReference type="EMBL" id="CAE2330960.1"/>
    </source>
</evidence>
<keyword evidence="7 12" id="KW-0479">Metal-binding</keyword>
<feature type="active site" description="Proton donor/acceptor" evidence="10">
    <location>
        <position position="58"/>
    </location>
</feature>
<dbReference type="InterPro" id="IPR043169">
    <property type="entry name" value="PMM_cap"/>
</dbReference>
<evidence type="ECO:0000256" key="4">
    <source>
        <dbReference type="ARBA" id="ARBA00011738"/>
    </source>
</evidence>
<proteinExistence type="inferred from homology"/>
<dbReference type="SFLD" id="SFLDS00003">
    <property type="entry name" value="Haloacid_Dehalogenase"/>
    <property type="match status" value="1"/>
</dbReference>
<comment type="subunit">
    <text evidence="4 13">Homodimer.</text>
</comment>
<organism evidence="14">
    <name type="scientific">Paramoeba aestuarina</name>
    <dbReference type="NCBI Taxonomy" id="180227"/>
    <lineage>
        <taxon>Eukaryota</taxon>
        <taxon>Amoebozoa</taxon>
        <taxon>Discosea</taxon>
        <taxon>Flabellinia</taxon>
        <taxon>Dactylopodida</taxon>
        <taxon>Paramoebidae</taxon>
        <taxon>Paramoeba</taxon>
    </lineage>
</organism>
<protein>
    <recommendedName>
        <fullName evidence="5 13">Phosphomannomutase</fullName>
        <ecNumber evidence="5 13">5.4.2.8</ecNumber>
    </recommendedName>
</protein>
<sequence>MWKNLTPKAICPFTFTKTPNTSIALRLPIFFSCRSFVSSSSRPRMASRSKTLCLFDIDGTLTLPRLVAEQSTLDYLQKLREKCVVGIVGGSDQSKALEQLGKNALSNFDYCFFENGLVAFKQGELIHRASIASFLGDEKLKQLINFVLHYIADLDIPVKRGTFIEFRSGMLNVSPIGRNCSQEERLAFNAMDNERQIRKKFVEILREKFADLNLSFSIGGQISFDVFPKGWDKTYCLRHVQEEKFDKIHFFGDKTDPGGNDHEIYVSEKTVGHKVTSPADTLAQLDALFPQ</sequence>
<evidence type="ECO:0000256" key="13">
    <source>
        <dbReference type="RuleBase" id="RU361118"/>
    </source>
</evidence>
<comment type="catalytic activity">
    <reaction evidence="13">
        <text>alpha-D-mannose 1-phosphate = D-mannose 6-phosphate</text>
        <dbReference type="Rhea" id="RHEA:11140"/>
        <dbReference type="ChEBI" id="CHEBI:58409"/>
        <dbReference type="ChEBI" id="CHEBI:58735"/>
        <dbReference type="EC" id="5.4.2.8"/>
    </reaction>
</comment>